<dbReference type="OrthoDB" id="9801609at2"/>
<sequence>MIVSYSQNLEDILLHRALCHVECGFYIDVGANDPVIDSVTKLFYDAGWRGVNVDPNQHFIDLLNAKRPNDINVRAAASDRAGITTFHQMGGWAHGLSTTIGEVAKERAHLLERSYDVPTETLTAICARYAPPDIHFLKVDAEGAEALVFRGLDLARFRPWVIVGEISHDESWWPLLTESGYTFARADAANRYYIANERAAELLPAFAFAVDDYKRFHSKDVDDALLLRHKPLRWITKQVRAAISGSGEA</sequence>
<dbReference type="GO" id="GO:0032259">
    <property type="term" value="P:methylation"/>
    <property type="evidence" value="ECO:0007669"/>
    <property type="project" value="UniProtKB-KW"/>
</dbReference>
<dbReference type="SUPFAM" id="SSF53335">
    <property type="entry name" value="S-adenosyl-L-methionine-dependent methyltransferases"/>
    <property type="match status" value="1"/>
</dbReference>
<dbReference type="RefSeq" id="WP_002719092.1">
    <property type="nucleotide sequence ID" value="NZ_UFSI01000001.1"/>
</dbReference>
<evidence type="ECO:0000259" key="1">
    <source>
        <dbReference type="Pfam" id="PF05050"/>
    </source>
</evidence>
<protein>
    <submittedName>
        <fullName evidence="2">Methyltransferase, FkbM family</fullName>
    </submittedName>
</protein>
<keyword evidence="2" id="KW-0808">Transferase</keyword>
<dbReference type="EMBL" id="UIGB01000001">
    <property type="protein sequence ID" value="SUU84225.1"/>
    <property type="molecule type" value="Genomic_DNA"/>
</dbReference>
<gene>
    <name evidence="2" type="ORF">NCTC12722_01412</name>
</gene>
<evidence type="ECO:0000313" key="2">
    <source>
        <dbReference type="EMBL" id="SUU84225.1"/>
    </source>
</evidence>
<feature type="domain" description="Methyltransferase FkbM" evidence="1">
    <location>
        <begin position="28"/>
        <end position="170"/>
    </location>
</feature>
<proteinExistence type="predicted"/>
<keyword evidence="2" id="KW-0489">Methyltransferase</keyword>
<organism evidence="2 3">
    <name type="scientific">Afipia felis</name>
    <name type="common">Cat scratch disease bacillus</name>
    <dbReference type="NCBI Taxonomy" id="1035"/>
    <lineage>
        <taxon>Bacteria</taxon>
        <taxon>Pseudomonadati</taxon>
        <taxon>Pseudomonadota</taxon>
        <taxon>Alphaproteobacteria</taxon>
        <taxon>Hyphomicrobiales</taxon>
        <taxon>Nitrobacteraceae</taxon>
        <taxon>Afipia</taxon>
    </lineage>
</organism>
<dbReference type="AlphaFoldDB" id="A0A380W7T7"/>
<dbReference type="NCBIfam" id="TIGR01444">
    <property type="entry name" value="fkbM_fam"/>
    <property type="match status" value="1"/>
</dbReference>
<dbReference type="Proteomes" id="UP000254343">
    <property type="component" value="Unassembled WGS sequence"/>
</dbReference>
<name>A0A380W7T7_AFIFE</name>
<evidence type="ECO:0000313" key="3">
    <source>
        <dbReference type="Proteomes" id="UP000254343"/>
    </source>
</evidence>
<dbReference type="InterPro" id="IPR006342">
    <property type="entry name" value="FkbM_mtfrase"/>
</dbReference>
<reference evidence="2 3" key="1">
    <citation type="submission" date="2018-06" db="EMBL/GenBank/DDBJ databases">
        <authorList>
            <consortium name="Pathogen Informatics"/>
            <person name="Doyle S."/>
        </authorList>
    </citation>
    <scope>NUCLEOTIDE SEQUENCE [LARGE SCALE GENOMIC DNA]</scope>
    <source>
        <strain evidence="2 3">NCTC12722</strain>
    </source>
</reference>
<dbReference type="Pfam" id="PF05050">
    <property type="entry name" value="Methyltransf_21"/>
    <property type="match status" value="1"/>
</dbReference>
<dbReference type="GO" id="GO:0008168">
    <property type="term" value="F:methyltransferase activity"/>
    <property type="evidence" value="ECO:0007669"/>
    <property type="project" value="UniProtKB-KW"/>
</dbReference>
<accession>A0A380W7T7</accession>
<dbReference type="Gene3D" id="3.40.50.150">
    <property type="entry name" value="Vaccinia Virus protein VP39"/>
    <property type="match status" value="1"/>
</dbReference>
<dbReference type="InterPro" id="IPR029063">
    <property type="entry name" value="SAM-dependent_MTases_sf"/>
</dbReference>